<comment type="subcellular location">
    <subcellularLocation>
        <location evidence="2">Membrane</location>
        <topology evidence="2">Single-pass membrane protein</topology>
    </subcellularLocation>
</comment>
<dbReference type="SUPFAM" id="SSF56112">
    <property type="entry name" value="Protein kinase-like (PK-like)"/>
    <property type="match status" value="1"/>
</dbReference>
<accession>A0A914DZG3</accession>
<dbReference type="SUPFAM" id="SSF55073">
    <property type="entry name" value="Nucleotide cyclase"/>
    <property type="match status" value="1"/>
</dbReference>
<dbReference type="GO" id="GO:0004016">
    <property type="term" value="F:adenylate cyclase activity"/>
    <property type="evidence" value="ECO:0007669"/>
    <property type="project" value="TreeGrafter"/>
</dbReference>
<evidence type="ECO:0000259" key="13">
    <source>
        <dbReference type="PROSITE" id="PS50125"/>
    </source>
</evidence>
<keyword evidence="6" id="KW-1133">Transmembrane helix</keyword>
<evidence type="ECO:0000256" key="5">
    <source>
        <dbReference type="ARBA" id="ARBA00022741"/>
    </source>
</evidence>
<dbReference type="GO" id="GO:0005886">
    <property type="term" value="C:plasma membrane"/>
    <property type="evidence" value="ECO:0007669"/>
    <property type="project" value="TreeGrafter"/>
</dbReference>
<evidence type="ECO:0000256" key="8">
    <source>
        <dbReference type="ARBA" id="ARBA00023180"/>
    </source>
</evidence>
<dbReference type="InterPro" id="IPR000719">
    <property type="entry name" value="Prot_kinase_dom"/>
</dbReference>
<reference evidence="15" key="1">
    <citation type="submission" date="2022-11" db="UniProtKB">
        <authorList>
            <consortium name="WormBaseParasite"/>
        </authorList>
    </citation>
    <scope>IDENTIFICATION</scope>
</reference>
<dbReference type="InterPro" id="IPR001245">
    <property type="entry name" value="Ser-Thr/Tyr_kinase_cat_dom"/>
</dbReference>
<dbReference type="AlphaFoldDB" id="A0A914DZG3"/>
<comment type="catalytic activity">
    <reaction evidence="1">
        <text>GTP = 3',5'-cyclic GMP + diphosphate</text>
        <dbReference type="Rhea" id="RHEA:13665"/>
        <dbReference type="ChEBI" id="CHEBI:33019"/>
        <dbReference type="ChEBI" id="CHEBI:37565"/>
        <dbReference type="ChEBI" id="CHEBI:57746"/>
        <dbReference type="EC" id="4.6.1.2"/>
    </reaction>
</comment>
<keyword evidence="14" id="KW-1185">Reference proteome</keyword>
<dbReference type="InterPro" id="IPR011009">
    <property type="entry name" value="Kinase-like_dom_sf"/>
</dbReference>
<dbReference type="GO" id="GO:0001653">
    <property type="term" value="F:peptide receptor activity"/>
    <property type="evidence" value="ECO:0007669"/>
    <property type="project" value="TreeGrafter"/>
</dbReference>
<dbReference type="Proteomes" id="UP000887540">
    <property type="component" value="Unplaced"/>
</dbReference>
<evidence type="ECO:0000256" key="7">
    <source>
        <dbReference type="ARBA" id="ARBA00023136"/>
    </source>
</evidence>
<dbReference type="WBParaSite" id="ACRNAN_scaffold4647.g32270.t1">
    <property type="protein sequence ID" value="ACRNAN_scaffold4647.g32270.t1"/>
    <property type="gene ID" value="ACRNAN_scaffold4647.g32270"/>
</dbReference>
<evidence type="ECO:0000256" key="2">
    <source>
        <dbReference type="ARBA" id="ARBA00004167"/>
    </source>
</evidence>
<evidence type="ECO:0000256" key="4">
    <source>
        <dbReference type="ARBA" id="ARBA00022692"/>
    </source>
</evidence>
<keyword evidence="7" id="KW-0472">Membrane</keyword>
<evidence type="ECO:0000256" key="11">
    <source>
        <dbReference type="SAM" id="MobiDB-lite"/>
    </source>
</evidence>
<evidence type="ECO:0000256" key="6">
    <source>
        <dbReference type="ARBA" id="ARBA00022989"/>
    </source>
</evidence>
<dbReference type="InterPro" id="IPR001054">
    <property type="entry name" value="A/G_cyclase"/>
</dbReference>
<dbReference type="SMART" id="SM00044">
    <property type="entry name" value="CYCc"/>
    <property type="match status" value="1"/>
</dbReference>
<dbReference type="InterPro" id="IPR029787">
    <property type="entry name" value="Nucleotide_cyclase"/>
</dbReference>
<evidence type="ECO:0000256" key="3">
    <source>
        <dbReference type="ARBA" id="ARBA00012202"/>
    </source>
</evidence>
<dbReference type="GO" id="GO:0007168">
    <property type="term" value="P:receptor guanylyl cyclase signaling pathway"/>
    <property type="evidence" value="ECO:0007669"/>
    <property type="project" value="TreeGrafter"/>
</dbReference>
<evidence type="ECO:0000313" key="15">
    <source>
        <dbReference type="WBParaSite" id="ACRNAN_scaffold4647.g32270.t1"/>
    </source>
</evidence>
<feature type="region of interest" description="Disordered" evidence="11">
    <location>
        <begin position="496"/>
        <end position="516"/>
    </location>
</feature>
<evidence type="ECO:0000256" key="9">
    <source>
        <dbReference type="ARBA" id="ARBA00023239"/>
    </source>
</evidence>
<dbReference type="EC" id="4.6.1.2" evidence="3"/>
<protein>
    <recommendedName>
        <fullName evidence="3">guanylate cyclase</fullName>
        <ecNumber evidence="3">4.6.1.2</ecNumber>
    </recommendedName>
</protein>
<feature type="domain" description="Guanylate cyclase" evidence="13">
    <location>
        <begin position="195"/>
        <end position="273"/>
    </location>
</feature>
<dbReference type="Gene3D" id="3.30.70.1230">
    <property type="entry name" value="Nucleotide cyclase"/>
    <property type="match status" value="1"/>
</dbReference>
<dbReference type="Gene3D" id="1.10.510.10">
    <property type="entry name" value="Transferase(Phosphotransferase) domain 1"/>
    <property type="match status" value="1"/>
</dbReference>
<dbReference type="Pfam" id="PF07714">
    <property type="entry name" value="PK_Tyr_Ser-Thr"/>
    <property type="match status" value="1"/>
</dbReference>
<evidence type="ECO:0000256" key="1">
    <source>
        <dbReference type="ARBA" id="ARBA00001436"/>
    </source>
</evidence>
<evidence type="ECO:0000259" key="12">
    <source>
        <dbReference type="PROSITE" id="PS50011"/>
    </source>
</evidence>
<keyword evidence="8" id="KW-0325">Glycoprotein</keyword>
<dbReference type="GO" id="GO:0035556">
    <property type="term" value="P:intracellular signal transduction"/>
    <property type="evidence" value="ECO:0007669"/>
    <property type="project" value="InterPro"/>
</dbReference>
<feature type="domain" description="Protein kinase" evidence="12">
    <location>
        <begin position="1"/>
        <end position="171"/>
    </location>
</feature>
<dbReference type="PROSITE" id="PS50011">
    <property type="entry name" value="PROTEIN_KINASE_DOM"/>
    <property type="match status" value="1"/>
</dbReference>
<dbReference type="PANTHER" id="PTHR11920:SF495">
    <property type="entry name" value="RECEPTOR-TYPE GUANYLATE CYCLASE GCY-7"/>
    <property type="match status" value="1"/>
</dbReference>
<dbReference type="InterPro" id="IPR050401">
    <property type="entry name" value="Cyclic_nucleotide_synthase"/>
</dbReference>
<dbReference type="PROSITE" id="PS50125">
    <property type="entry name" value="GUANYLATE_CYCLASE_2"/>
    <property type="match status" value="1"/>
</dbReference>
<dbReference type="Pfam" id="PF00211">
    <property type="entry name" value="Guanylate_cyc"/>
    <property type="match status" value="1"/>
</dbReference>
<keyword evidence="10" id="KW-0141">cGMP biosynthesis</keyword>
<evidence type="ECO:0000313" key="14">
    <source>
        <dbReference type="Proteomes" id="UP000887540"/>
    </source>
</evidence>
<keyword evidence="9" id="KW-0456">Lyase</keyword>
<sequence>MDAFFVFSLIRDICEGLSYIHKSPLQFHGNLKSSTCLISDRWQIKLNSFGLTSLRRYSTQKAEDFLWSAPEIIRDPFMERNQATDIYSFAIVCSEIINLQPAWQLVNKERSATDIIMRVKRRDPRPFRPILEPAVRGLNPSLLTLIQDCWNENPHQRPKIEIIKTVLKAVVKNRQVADKLKIGESVPPESFESVTIFFSDVVSFTTIAGKGTPLQVVTLLNDLYTLFDGIIADYDVYKVETIGDGYLCASGVPKRNGHDHVKHIADMSLAFIKITPNHELNLTEYAKMSPYERDQLLEDDIRNLAKLDRLFDRYGNYTNNRHKRQTPVTDLTPKFNVLVPAAFSNRINQGLILKANILSPTAFVTEINNLVGMVHLTLSPTAFSAAILNPSILFSRVLSPVAFRVEVMHPRILHAWVLSPTAFAARVLSPRILHARIGSPVSMIVNVLSPGIIHPRVFSPDGPAVAILSPQIWSPRFGSPNHMVVNILSPPIMSDPIDEPKNGTTMQTSPWQLLGK</sequence>
<name>A0A914DZG3_9BILA</name>
<keyword evidence="5" id="KW-0547">Nucleotide-binding</keyword>
<dbReference type="GO" id="GO:0004672">
    <property type="term" value="F:protein kinase activity"/>
    <property type="evidence" value="ECO:0007669"/>
    <property type="project" value="InterPro"/>
</dbReference>
<proteinExistence type="predicted"/>
<dbReference type="PANTHER" id="PTHR11920">
    <property type="entry name" value="GUANYLYL CYCLASE"/>
    <property type="match status" value="1"/>
</dbReference>
<feature type="compositionally biased region" description="Polar residues" evidence="11">
    <location>
        <begin position="502"/>
        <end position="516"/>
    </location>
</feature>
<keyword evidence="4" id="KW-0812">Transmembrane</keyword>
<evidence type="ECO:0000256" key="10">
    <source>
        <dbReference type="ARBA" id="ARBA00023293"/>
    </source>
</evidence>
<dbReference type="GO" id="GO:0004383">
    <property type="term" value="F:guanylate cyclase activity"/>
    <property type="evidence" value="ECO:0007669"/>
    <property type="project" value="UniProtKB-EC"/>
</dbReference>
<dbReference type="GO" id="GO:0005524">
    <property type="term" value="F:ATP binding"/>
    <property type="evidence" value="ECO:0007669"/>
    <property type="project" value="InterPro"/>
</dbReference>
<dbReference type="CDD" id="cd07302">
    <property type="entry name" value="CHD"/>
    <property type="match status" value="1"/>
</dbReference>
<organism evidence="14 15">
    <name type="scientific">Acrobeloides nanus</name>
    <dbReference type="NCBI Taxonomy" id="290746"/>
    <lineage>
        <taxon>Eukaryota</taxon>
        <taxon>Metazoa</taxon>
        <taxon>Ecdysozoa</taxon>
        <taxon>Nematoda</taxon>
        <taxon>Chromadorea</taxon>
        <taxon>Rhabditida</taxon>
        <taxon>Tylenchina</taxon>
        <taxon>Cephalobomorpha</taxon>
        <taxon>Cephaloboidea</taxon>
        <taxon>Cephalobidae</taxon>
        <taxon>Acrobeloides</taxon>
    </lineage>
</organism>